<accession>A0A4S4DNS7</accession>
<dbReference type="InterPro" id="IPR056605">
    <property type="entry name" value="LTI65_LTI78_N"/>
</dbReference>
<feature type="compositionally biased region" description="Acidic residues" evidence="1">
    <location>
        <begin position="47"/>
        <end position="57"/>
    </location>
</feature>
<feature type="compositionally biased region" description="Basic and acidic residues" evidence="1">
    <location>
        <begin position="88"/>
        <end position="99"/>
    </location>
</feature>
<reference evidence="4 5" key="1">
    <citation type="journal article" date="2018" name="Proc. Natl. Acad. Sci. U.S.A.">
        <title>Draft genome sequence of Camellia sinensis var. sinensis provides insights into the evolution of the tea genome and tea quality.</title>
        <authorList>
            <person name="Wei C."/>
            <person name="Yang H."/>
            <person name="Wang S."/>
            <person name="Zhao J."/>
            <person name="Liu C."/>
            <person name="Gao L."/>
            <person name="Xia E."/>
            <person name="Lu Y."/>
            <person name="Tai Y."/>
            <person name="She G."/>
            <person name="Sun J."/>
            <person name="Cao H."/>
            <person name="Tong W."/>
            <person name="Gao Q."/>
            <person name="Li Y."/>
            <person name="Deng W."/>
            <person name="Jiang X."/>
            <person name="Wang W."/>
            <person name="Chen Q."/>
            <person name="Zhang S."/>
            <person name="Li H."/>
            <person name="Wu J."/>
            <person name="Wang P."/>
            <person name="Li P."/>
            <person name="Shi C."/>
            <person name="Zheng F."/>
            <person name="Jian J."/>
            <person name="Huang B."/>
            <person name="Shan D."/>
            <person name="Shi M."/>
            <person name="Fang C."/>
            <person name="Yue Y."/>
            <person name="Li F."/>
            <person name="Li D."/>
            <person name="Wei S."/>
            <person name="Han B."/>
            <person name="Jiang C."/>
            <person name="Yin Y."/>
            <person name="Xia T."/>
            <person name="Zhang Z."/>
            <person name="Bennetzen J.L."/>
            <person name="Zhao S."/>
            <person name="Wan X."/>
        </authorList>
    </citation>
    <scope>NUCLEOTIDE SEQUENCE [LARGE SCALE GENOMIC DNA]</scope>
    <source>
        <strain evidence="5">cv. Shuchazao</strain>
        <tissue evidence="4">Leaf</tissue>
    </source>
</reference>
<feature type="compositionally biased region" description="Low complexity" evidence="1">
    <location>
        <begin position="1"/>
        <end position="14"/>
    </location>
</feature>
<gene>
    <name evidence="4" type="ORF">TEA_003480</name>
</gene>
<name>A0A4S4DNS7_CAMSN</name>
<keyword evidence="5" id="KW-1185">Reference proteome</keyword>
<comment type="caution">
    <text evidence="4">The sequence shown here is derived from an EMBL/GenBank/DDBJ whole genome shotgun (WGS) entry which is preliminary data.</text>
</comment>
<evidence type="ECO:0000256" key="1">
    <source>
        <dbReference type="SAM" id="MobiDB-lite"/>
    </source>
</evidence>
<feature type="domain" description="LTI65/LTI78 PGEED repeat" evidence="2">
    <location>
        <begin position="243"/>
        <end position="273"/>
    </location>
</feature>
<dbReference type="Pfam" id="PF23403">
    <property type="entry name" value="LTI65_LTI78_N"/>
    <property type="match status" value="1"/>
</dbReference>
<protein>
    <submittedName>
        <fullName evidence="4">Uncharacterized protein</fullName>
    </submittedName>
</protein>
<sequence length="337" mass="37070">MNLNNNNNKKSVLMKVKEKAKKLRQSLSKKKHDGHEGNSTPSWGVSLDDDEDDEDPEYLGAPRLPDDLNKGQAFTVSVLYESELAPETYKEKARQHPRADPVVSGKHILTSTTKNEVEVEVEVAVEVEQEKQKENENENVKEQAKEQEQEQAKEKEKVKEKEKPISPTNKTITETMTEKLTPAYNTVADATHTIASKIAGLTVSTTNETGTVGVCPGSSGIQNLGRVSETRETVTGGGLQMWDKGVSVKEYLMQKLEPGEDDRALSQAITDAISPRKTRGELGVVEKVKGAMNLLLRNEESSQSTVRAANLTSSIPVSTNAQPVIEEENHGRILQAN</sequence>
<dbReference type="PANTHER" id="PTHR33836:SF7">
    <property type="entry name" value="LOW-TEMPERATURE-INDUCED PROTEIN"/>
    <property type="match status" value="1"/>
</dbReference>
<evidence type="ECO:0000313" key="5">
    <source>
        <dbReference type="Proteomes" id="UP000306102"/>
    </source>
</evidence>
<evidence type="ECO:0000259" key="2">
    <source>
        <dbReference type="Pfam" id="PF23399"/>
    </source>
</evidence>
<feature type="region of interest" description="Disordered" evidence="1">
    <location>
        <begin position="1"/>
        <end position="70"/>
    </location>
</feature>
<feature type="compositionally biased region" description="Basic residues" evidence="1">
    <location>
        <begin position="18"/>
        <end position="32"/>
    </location>
</feature>
<dbReference type="PANTHER" id="PTHR33836">
    <property type="entry name" value="LOW-TEMPERATURE-INDUCED 65 KDA PROTEIN-RELATED"/>
    <property type="match status" value="1"/>
</dbReference>
<evidence type="ECO:0000259" key="3">
    <source>
        <dbReference type="Pfam" id="PF23403"/>
    </source>
</evidence>
<feature type="region of interest" description="Disordered" evidence="1">
    <location>
        <begin position="128"/>
        <end position="164"/>
    </location>
</feature>
<proteinExistence type="predicted"/>
<dbReference type="GO" id="GO:0009737">
    <property type="term" value="P:response to abscisic acid"/>
    <property type="evidence" value="ECO:0007669"/>
    <property type="project" value="InterPro"/>
</dbReference>
<dbReference type="InterPro" id="IPR037491">
    <property type="entry name" value="LTI78/LTI65"/>
</dbReference>
<feature type="domain" description="LTI65/LTI78 N-terminal" evidence="3">
    <location>
        <begin position="7"/>
        <end position="62"/>
    </location>
</feature>
<dbReference type="Pfam" id="PF23399">
    <property type="entry name" value="LTI65_PGEED"/>
    <property type="match status" value="1"/>
</dbReference>
<dbReference type="EMBL" id="SDRB02010733">
    <property type="protein sequence ID" value="THG04669.1"/>
    <property type="molecule type" value="Genomic_DNA"/>
</dbReference>
<dbReference type="InterPro" id="IPR057059">
    <property type="entry name" value="LTI65/LTI78_PGEED"/>
</dbReference>
<dbReference type="AlphaFoldDB" id="A0A4S4DNS7"/>
<feature type="region of interest" description="Disordered" evidence="1">
    <location>
        <begin position="87"/>
        <end position="109"/>
    </location>
</feature>
<evidence type="ECO:0000313" key="4">
    <source>
        <dbReference type="EMBL" id="THG04669.1"/>
    </source>
</evidence>
<organism evidence="4 5">
    <name type="scientific">Camellia sinensis var. sinensis</name>
    <name type="common">China tea</name>
    <dbReference type="NCBI Taxonomy" id="542762"/>
    <lineage>
        <taxon>Eukaryota</taxon>
        <taxon>Viridiplantae</taxon>
        <taxon>Streptophyta</taxon>
        <taxon>Embryophyta</taxon>
        <taxon>Tracheophyta</taxon>
        <taxon>Spermatophyta</taxon>
        <taxon>Magnoliopsida</taxon>
        <taxon>eudicotyledons</taxon>
        <taxon>Gunneridae</taxon>
        <taxon>Pentapetalae</taxon>
        <taxon>asterids</taxon>
        <taxon>Ericales</taxon>
        <taxon>Theaceae</taxon>
        <taxon>Camellia</taxon>
    </lineage>
</organism>
<dbReference type="Proteomes" id="UP000306102">
    <property type="component" value="Unassembled WGS sequence"/>
</dbReference>